<dbReference type="PANTHER" id="PTHR30487:SF0">
    <property type="entry name" value="PREPILIN LEADER PEPTIDASE_N-METHYLTRANSFERASE-RELATED"/>
    <property type="match status" value="1"/>
</dbReference>
<feature type="transmembrane region" description="Helical" evidence="10">
    <location>
        <begin position="152"/>
        <end position="170"/>
    </location>
</feature>
<dbReference type="Pfam" id="PF06750">
    <property type="entry name" value="A24_N_bact"/>
    <property type="match status" value="1"/>
</dbReference>
<comment type="catalytic activity">
    <reaction evidence="9">
        <text>Typically cleaves a -Gly-|-Phe- bond to release an N-terminal, basic peptide of 5-8 residues from type IV prepilin, and then N-methylates the new N-terminal amino group, the methyl donor being S-adenosyl-L-methionine.</text>
        <dbReference type="EC" id="3.4.23.43"/>
    </reaction>
</comment>
<dbReference type="Pfam" id="PF01478">
    <property type="entry name" value="Peptidase_A24"/>
    <property type="match status" value="1"/>
</dbReference>
<evidence type="ECO:0000256" key="10">
    <source>
        <dbReference type="SAM" id="Phobius"/>
    </source>
</evidence>
<dbReference type="AlphaFoldDB" id="A0A932FWV2"/>
<comment type="similarity">
    <text evidence="2 8">Belongs to the peptidase A24 family.</text>
</comment>
<name>A0A932FWV2_UNCTE</name>
<sequence length="254" mass="27608">MLPDYLLNGIAFVLGTILGSFANVCIYRIPRGESILWPASHCPQCQGAIRARDNLPLLSHLWLRGQCRDCGVSISWQYPLVELLTGLTYLLIFRVFGLSLASAVYAVLATALIIVSFIDLEHQIVPDVITLPGLALGLLLSTLFLPITFLDALVGALLGGGIFYAIAMIYEGGMGGGDIKLIAMIGAFIGWRQVLLTIFVAAFIGSLIGGTLMVTKKRKRKDPIPFGPFLALGAIVALFWGDSLLHWYLSLRFL</sequence>
<evidence type="ECO:0000313" key="14">
    <source>
        <dbReference type="Proteomes" id="UP000769766"/>
    </source>
</evidence>
<dbReference type="InterPro" id="IPR010627">
    <property type="entry name" value="Prepilin_pept_A24_N"/>
</dbReference>
<evidence type="ECO:0000256" key="6">
    <source>
        <dbReference type="ARBA" id="ARBA00022989"/>
    </source>
</evidence>
<keyword evidence="7 10" id="KW-0472">Membrane</keyword>
<evidence type="ECO:0000259" key="11">
    <source>
        <dbReference type="Pfam" id="PF01478"/>
    </source>
</evidence>
<dbReference type="EC" id="2.1.1.-" evidence="9"/>
<feature type="transmembrane region" description="Helical" evidence="10">
    <location>
        <begin position="91"/>
        <end position="118"/>
    </location>
</feature>
<feature type="transmembrane region" description="Helical" evidence="10">
    <location>
        <begin position="226"/>
        <end position="249"/>
    </location>
</feature>
<evidence type="ECO:0000256" key="8">
    <source>
        <dbReference type="RuleBase" id="RU003793"/>
    </source>
</evidence>
<evidence type="ECO:0000256" key="9">
    <source>
        <dbReference type="RuleBase" id="RU003794"/>
    </source>
</evidence>
<dbReference type="GO" id="GO:0032259">
    <property type="term" value="P:methylation"/>
    <property type="evidence" value="ECO:0007669"/>
    <property type="project" value="UniProtKB-KW"/>
</dbReference>
<keyword evidence="9" id="KW-0378">Hydrolase</keyword>
<dbReference type="InterPro" id="IPR050882">
    <property type="entry name" value="Prepilin_peptidase/N-MTase"/>
</dbReference>
<dbReference type="GO" id="GO:0008168">
    <property type="term" value="F:methyltransferase activity"/>
    <property type="evidence" value="ECO:0007669"/>
    <property type="project" value="UniProtKB-KW"/>
</dbReference>
<feature type="domain" description="Prepilin type IV endopeptidase peptidase" evidence="11">
    <location>
        <begin position="107"/>
        <end position="209"/>
    </location>
</feature>
<keyword evidence="6 10" id="KW-1133">Transmembrane helix</keyword>
<comment type="subcellular location">
    <subcellularLocation>
        <location evidence="1">Cell inner membrane</location>
        <topology evidence="1">Multi-pass membrane protein</topology>
    </subcellularLocation>
    <subcellularLocation>
        <location evidence="9">Cell membrane</location>
        <topology evidence="9">Multi-pass membrane protein</topology>
    </subcellularLocation>
</comment>
<feature type="transmembrane region" description="Helical" evidence="10">
    <location>
        <begin position="124"/>
        <end position="145"/>
    </location>
</feature>
<feature type="domain" description="Prepilin peptidase A24 N-terminal" evidence="12">
    <location>
        <begin position="13"/>
        <end position="93"/>
    </location>
</feature>
<comment type="function">
    <text evidence="9">Plays an essential role in type IV pili and type II pseudopili formation by proteolytically removing the leader sequence from substrate proteins and subsequently monomethylating the alpha-amino group of the newly exposed N-terminal phenylalanine.</text>
</comment>
<keyword evidence="4" id="KW-0997">Cell inner membrane</keyword>
<evidence type="ECO:0000259" key="12">
    <source>
        <dbReference type="Pfam" id="PF06750"/>
    </source>
</evidence>
<evidence type="ECO:0000256" key="4">
    <source>
        <dbReference type="ARBA" id="ARBA00022519"/>
    </source>
</evidence>
<keyword evidence="9" id="KW-0645">Protease</keyword>
<dbReference type="GO" id="GO:0005886">
    <property type="term" value="C:plasma membrane"/>
    <property type="evidence" value="ECO:0007669"/>
    <property type="project" value="UniProtKB-SubCell"/>
</dbReference>
<dbReference type="GO" id="GO:0006465">
    <property type="term" value="P:signal peptide processing"/>
    <property type="evidence" value="ECO:0007669"/>
    <property type="project" value="TreeGrafter"/>
</dbReference>
<proteinExistence type="inferred from homology"/>
<dbReference type="EMBL" id="JACPRF010000255">
    <property type="protein sequence ID" value="MBI2876898.1"/>
    <property type="molecule type" value="Genomic_DNA"/>
</dbReference>
<accession>A0A932FWV2</accession>
<reference evidence="13" key="1">
    <citation type="submission" date="2020-07" db="EMBL/GenBank/DDBJ databases">
        <title>Huge and variable diversity of episymbiotic CPR bacteria and DPANN archaea in groundwater ecosystems.</title>
        <authorList>
            <person name="He C.Y."/>
            <person name="Keren R."/>
            <person name="Whittaker M."/>
            <person name="Farag I.F."/>
            <person name="Doudna J."/>
            <person name="Cate J.H.D."/>
            <person name="Banfield J.F."/>
        </authorList>
    </citation>
    <scope>NUCLEOTIDE SEQUENCE</scope>
    <source>
        <strain evidence="13">NC_groundwater_672_Ag_B-0.1um_62_36</strain>
    </source>
</reference>
<dbReference type="PRINTS" id="PR00864">
    <property type="entry name" value="PREPILNPTASE"/>
</dbReference>
<dbReference type="Proteomes" id="UP000769766">
    <property type="component" value="Unassembled WGS sequence"/>
</dbReference>
<evidence type="ECO:0000256" key="5">
    <source>
        <dbReference type="ARBA" id="ARBA00022692"/>
    </source>
</evidence>
<organism evidence="13 14">
    <name type="scientific">Tectimicrobiota bacterium</name>
    <dbReference type="NCBI Taxonomy" id="2528274"/>
    <lineage>
        <taxon>Bacteria</taxon>
        <taxon>Pseudomonadati</taxon>
        <taxon>Nitrospinota/Tectimicrobiota group</taxon>
        <taxon>Candidatus Tectimicrobiota</taxon>
    </lineage>
</organism>
<gene>
    <name evidence="13" type="ORF">HYY20_08455</name>
</gene>
<comment type="caution">
    <text evidence="13">The sequence shown here is derived from an EMBL/GenBank/DDBJ whole genome shotgun (WGS) entry which is preliminary data.</text>
</comment>
<keyword evidence="9" id="KW-0808">Transferase</keyword>
<dbReference type="PANTHER" id="PTHR30487">
    <property type="entry name" value="TYPE 4 PREPILIN-LIKE PROTEINS LEADER PEPTIDE-PROCESSING ENZYME"/>
    <property type="match status" value="1"/>
</dbReference>
<evidence type="ECO:0000256" key="3">
    <source>
        <dbReference type="ARBA" id="ARBA00022475"/>
    </source>
</evidence>
<dbReference type="Gene3D" id="1.20.120.1220">
    <property type="match status" value="1"/>
</dbReference>
<keyword evidence="9" id="KW-0511">Multifunctional enzyme</keyword>
<evidence type="ECO:0000256" key="7">
    <source>
        <dbReference type="ARBA" id="ARBA00023136"/>
    </source>
</evidence>
<dbReference type="GO" id="GO:0004190">
    <property type="term" value="F:aspartic-type endopeptidase activity"/>
    <property type="evidence" value="ECO:0007669"/>
    <property type="project" value="UniProtKB-EC"/>
</dbReference>
<keyword evidence="3" id="KW-1003">Cell membrane</keyword>
<evidence type="ECO:0000313" key="13">
    <source>
        <dbReference type="EMBL" id="MBI2876898.1"/>
    </source>
</evidence>
<feature type="transmembrane region" description="Helical" evidence="10">
    <location>
        <begin position="6"/>
        <end position="27"/>
    </location>
</feature>
<dbReference type="InterPro" id="IPR014032">
    <property type="entry name" value="Peptidase_A24A_bac"/>
</dbReference>
<keyword evidence="5 9" id="KW-0812">Transmembrane</keyword>
<keyword evidence="9" id="KW-0489">Methyltransferase</keyword>
<feature type="transmembrane region" description="Helical" evidence="10">
    <location>
        <begin position="190"/>
        <end position="214"/>
    </location>
</feature>
<dbReference type="EC" id="3.4.23.43" evidence="9"/>
<evidence type="ECO:0000256" key="1">
    <source>
        <dbReference type="ARBA" id="ARBA00004429"/>
    </source>
</evidence>
<protein>
    <recommendedName>
        <fullName evidence="9">Prepilin leader peptidase/N-methyltransferase</fullName>
        <ecNumber evidence="9">2.1.1.-</ecNumber>
        <ecNumber evidence="9">3.4.23.43</ecNumber>
    </recommendedName>
</protein>
<dbReference type="InterPro" id="IPR000045">
    <property type="entry name" value="Prepilin_IV_endopep_pep"/>
</dbReference>
<evidence type="ECO:0000256" key="2">
    <source>
        <dbReference type="ARBA" id="ARBA00005801"/>
    </source>
</evidence>